<protein>
    <submittedName>
        <fullName evidence="1">Uncharacterized protein</fullName>
    </submittedName>
</protein>
<comment type="caution">
    <text evidence="1">The sequence shown here is derived from an EMBL/GenBank/DDBJ whole genome shotgun (WGS) entry which is preliminary data.</text>
</comment>
<dbReference type="AlphaFoldDB" id="A0AA39JCI0"/>
<keyword evidence="2" id="KW-1185">Reference proteome</keyword>
<proteinExistence type="predicted"/>
<evidence type="ECO:0000313" key="2">
    <source>
        <dbReference type="Proteomes" id="UP001175211"/>
    </source>
</evidence>
<dbReference type="RefSeq" id="XP_060323217.1">
    <property type="nucleotide sequence ID" value="XM_060470374.1"/>
</dbReference>
<sequence length="103" mass="11369">MYDTYTLTGFLDVMSEGSSYTTTKIVMRLVRLVVISGLAMSEPNPPMFISINFKALVSTSSSSAPNTKVLLSVYISSLVANSFYRAQLSKGQTKWYTINIPLN</sequence>
<organism evidence="1 2">
    <name type="scientific">Armillaria tabescens</name>
    <name type="common">Ringless honey mushroom</name>
    <name type="synonym">Agaricus tabescens</name>
    <dbReference type="NCBI Taxonomy" id="1929756"/>
    <lineage>
        <taxon>Eukaryota</taxon>
        <taxon>Fungi</taxon>
        <taxon>Dikarya</taxon>
        <taxon>Basidiomycota</taxon>
        <taxon>Agaricomycotina</taxon>
        <taxon>Agaricomycetes</taxon>
        <taxon>Agaricomycetidae</taxon>
        <taxon>Agaricales</taxon>
        <taxon>Marasmiineae</taxon>
        <taxon>Physalacriaceae</taxon>
        <taxon>Desarmillaria</taxon>
    </lineage>
</organism>
<dbReference type="Proteomes" id="UP001175211">
    <property type="component" value="Unassembled WGS sequence"/>
</dbReference>
<gene>
    <name evidence="1" type="ORF">EV420DRAFT_1486381</name>
</gene>
<accession>A0AA39JCI0</accession>
<dbReference type="EMBL" id="JAUEPS010000087">
    <property type="protein sequence ID" value="KAK0439286.1"/>
    <property type="molecule type" value="Genomic_DNA"/>
</dbReference>
<dbReference type="GeneID" id="85353922"/>
<evidence type="ECO:0000313" key="1">
    <source>
        <dbReference type="EMBL" id="KAK0439286.1"/>
    </source>
</evidence>
<name>A0AA39JCI0_ARMTA</name>
<reference evidence="1" key="1">
    <citation type="submission" date="2023-06" db="EMBL/GenBank/DDBJ databases">
        <authorList>
            <consortium name="Lawrence Berkeley National Laboratory"/>
            <person name="Ahrendt S."/>
            <person name="Sahu N."/>
            <person name="Indic B."/>
            <person name="Wong-Bajracharya J."/>
            <person name="Merenyi Z."/>
            <person name="Ke H.-M."/>
            <person name="Monk M."/>
            <person name="Kocsube S."/>
            <person name="Drula E."/>
            <person name="Lipzen A."/>
            <person name="Balint B."/>
            <person name="Henrissat B."/>
            <person name="Andreopoulos B."/>
            <person name="Martin F.M."/>
            <person name="Harder C.B."/>
            <person name="Rigling D."/>
            <person name="Ford K.L."/>
            <person name="Foster G.D."/>
            <person name="Pangilinan J."/>
            <person name="Papanicolaou A."/>
            <person name="Barry K."/>
            <person name="LaButti K."/>
            <person name="Viragh M."/>
            <person name="Koriabine M."/>
            <person name="Yan M."/>
            <person name="Riley R."/>
            <person name="Champramary S."/>
            <person name="Plett K.L."/>
            <person name="Tsai I.J."/>
            <person name="Slot J."/>
            <person name="Sipos G."/>
            <person name="Plett J."/>
            <person name="Nagy L.G."/>
            <person name="Grigoriev I.V."/>
        </authorList>
    </citation>
    <scope>NUCLEOTIDE SEQUENCE</scope>
    <source>
        <strain evidence="1">CCBAS 213</strain>
    </source>
</reference>